<dbReference type="InterPro" id="IPR058240">
    <property type="entry name" value="rSAM_sf"/>
</dbReference>
<comment type="function">
    <text evidence="2">Probably acts as a heme chaperone, transferring heme to an unknown acceptor. Binds one molecule of heme per monomer, possibly covalently. Binds 1 [4Fe-4S] cluster. The cluster is coordinated with 3 cysteines and an exchangeable S-adenosyl-L-methionine.</text>
</comment>
<protein>
    <recommendedName>
        <fullName evidence="2">Heme chaperone HemW</fullName>
    </recommendedName>
</protein>
<dbReference type="CDD" id="cd01335">
    <property type="entry name" value="Radical_SAM"/>
    <property type="match status" value="1"/>
</dbReference>
<keyword evidence="5" id="KW-1185">Reference proteome</keyword>
<evidence type="ECO:0000256" key="2">
    <source>
        <dbReference type="RuleBase" id="RU364116"/>
    </source>
</evidence>
<dbReference type="PANTHER" id="PTHR13932:SF5">
    <property type="entry name" value="RADICAL S-ADENOSYL METHIONINE DOMAIN-CONTAINING PROTEIN 1, MITOCHONDRIAL"/>
    <property type="match status" value="1"/>
</dbReference>
<keyword evidence="2" id="KW-0143">Chaperone</keyword>
<evidence type="ECO:0000256" key="1">
    <source>
        <dbReference type="ARBA" id="ARBA00006100"/>
    </source>
</evidence>
<dbReference type="SUPFAM" id="SSF102114">
    <property type="entry name" value="Radical SAM enzymes"/>
    <property type="match status" value="1"/>
</dbReference>
<dbReference type="SMART" id="SM00729">
    <property type="entry name" value="Elp3"/>
    <property type="match status" value="1"/>
</dbReference>
<dbReference type="GO" id="GO:0006779">
    <property type="term" value="P:porphyrin-containing compound biosynthetic process"/>
    <property type="evidence" value="ECO:0007669"/>
    <property type="project" value="InterPro"/>
</dbReference>
<dbReference type="GO" id="GO:0046872">
    <property type="term" value="F:metal ion binding"/>
    <property type="evidence" value="ECO:0007669"/>
    <property type="project" value="UniProtKB-UniRule"/>
</dbReference>
<dbReference type="InterPro" id="IPR004559">
    <property type="entry name" value="HemW-like"/>
</dbReference>
<dbReference type="RefSeq" id="WP_316984295.1">
    <property type="nucleotide sequence ID" value="NZ_CP136521.1"/>
</dbReference>
<keyword evidence="2" id="KW-0963">Cytoplasm</keyword>
<dbReference type="SFLD" id="SFLDF00288">
    <property type="entry name" value="HemN-like__clustered_with_nucl"/>
    <property type="match status" value="1"/>
</dbReference>
<keyword evidence="2" id="KW-0949">S-adenosyl-L-methionine</keyword>
<keyword evidence="2" id="KW-0408">Iron</keyword>
<keyword evidence="2" id="KW-0004">4Fe-4S</keyword>
<dbReference type="GO" id="GO:0051539">
    <property type="term" value="F:4 iron, 4 sulfur cluster binding"/>
    <property type="evidence" value="ECO:0007669"/>
    <property type="project" value="UniProtKB-UniRule"/>
</dbReference>
<organism evidence="4 5">
    <name type="scientific">Hwangdonia lutea</name>
    <dbReference type="NCBI Taxonomy" id="3075823"/>
    <lineage>
        <taxon>Bacteria</taxon>
        <taxon>Pseudomonadati</taxon>
        <taxon>Bacteroidota</taxon>
        <taxon>Flavobacteriia</taxon>
        <taxon>Flavobacteriales</taxon>
        <taxon>Flavobacteriaceae</taxon>
        <taxon>Hwangdonia</taxon>
    </lineage>
</organism>
<comment type="subcellular location">
    <subcellularLocation>
        <location evidence="2">Cytoplasm</location>
    </subcellularLocation>
</comment>
<dbReference type="EMBL" id="CP136521">
    <property type="protein sequence ID" value="WOD44631.1"/>
    <property type="molecule type" value="Genomic_DNA"/>
</dbReference>
<evidence type="ECO:0000313" key="5">
    <source>
        <dbReference type="Proteomes" id="UP001302486"/>
    </source>
</evidence>
<comment type="similarity">
    <text evidence="1">Belongs to the anaerobic coproporphyrinogen-III oxidase family. HemW subfamily.</text>
</comment>
<keyword evidence="2" id="KW-0479">Metal-binding</keyword>
<dbReference type="PANTHER" id="PTHR13932">
    <property type="entry name" value="COPROPORPHYRINIGEN III OXIDASE"/>
    <property type="match status" value="1"/>
</dbReference>
<dbReference type="KEGG" id="hws:RNZ46_05075"/>
<sequence>MAGIYIHIPFCKQACFYCDFHFSTSLKKKNELIQSLVKELELRKDELKNQSVETIYFGGGTPSLLSIDELLLIIETVYKNYSVIENPEITLEANPDDLINNRILELSNTPINRLSIGIQSFFEDDLKSMNRAHNAHEAKACLQEATRHFDNITIDLIYGIPNMSLEKWKDNLDIAFSFGVNHISSYALTVEPKTALDAFIKKGTYPPIDEQLALQHFNHLIEKTNAQGFVHYEISNFGKPNYFSKHNTSYWQGKPYIGIGPSAHSFSKNQRSWNVSNNSKYIQSIQNNELPNTVEILSVKDQYNEYIMTGLRTIWGVSLNKVGADFGKEYLIHLKNTSEKYIEKGLVVIANVASQDVIFEEITSSQTSQNDFRLTTTPKGKFLVDGMASELFMI</sequence>
<dbReference type="SFLD" id="SFLDF00562">
    <property type="entry name" value="HemN-like__clustered_with_heat"/>
    <property type="match status" value="1"/>
</dbReference>
<dbReference type="InterPro" id="IPR023404">
    <property type="entry name" value="rSAM_horseshoe"/>
</dbReference>
<gene>
    <name evidence="4" type="primary">hemW</name>
    <name evidence="4" type="ORF">RNZ46_05075</name>
</gene>
<evidence type="ECO:0000313" key="4">
    <source>
        <dbReference type="EMBL" id="WOD44631.1"/>
    </source>
</evidence>
<keyword evidence="2" id="KW-0411">Iron-sulfur</keyword>
<name>A0AA97EPD3_9FLAO</name>
<dbReference type="GO" id="GO:0004109">
    <property type="term" value="F:coproporphyrinogen oxidase activity"/>
    <property type="evidence" value="ECO:0007669"/>
    <property type="project" value="InterPro"/>
</dbReference>
<accession>A0AA97EPD3</accession>
<dbReference type="InterPro" id="IPR034505">
    <property type="entry name" value="Coproporphyrinogen-III_oxidase"/>
</dbReference>
<dbReference type="Proteomes" id="UP001302486">
    <property type="component" value="Chromosome"/>
</dbReference>
<keyword evidence="2" id="KW-0349">Heme</keyword>
<dbReference type="PROSITE" id="PS51918">
    <property type="entry name" value="RADICAL_SAM"/>
    <property type="match status" value="1"/>
</dbReference>
<dbReference type="SFLD" id="SFLDG01065">
    <property type="entry name" value="anaerobic_coproporphyrinogen-I"/>
    <property type="match status" value="1"/>
</dbReference>
<dbReference type="InterPro" id="IPR007197">
    <property type="entry name" value="rSAM"/>
</dbReference>
<dbReference type="Gene3D" id="3.80.30.20">
    <property type="entry name" value="tm_1862 like domain"/>
    <property type="match status" value="1"/>
</dbReference>
<dbReference type="Pfam" id="PF04055">
    <property type="entry name" value="Radical_SAM"/>
    <property type="match status" value="1"/>
</dbReference>
<reference evidence="5" key="1">
    <citation type="submission" date="2024-06" db="EMBL/GenBank/DDBJ databases">
        <title>Hwangdonia haimaensis gen. nov., sp. nov., a member of the family Flavobacteriaceae isolated from the haima cold seep.</title>
        <authorList>
            <person name="Li J."/>
        </authorList>
    </citation>
    <scope>NUCLEOTIDE SEQUENCE [LARGE SCALE GENOMIC DNA]</scope>
    <source>
        <strain evidence="5">SCSIO 19198</strain>
    </source>
</reference>
<evidence type="ECO:0000259" key="3">
    <source>
        <dbReference type="PROSITE" id="PS51918"/>
    </source>
</evidence>
<dbReference type="SFLD" id="SFLDS00029">
    <property type="entry name" value="Radical_SAM"/>
    <property type="match status" value="1"/>
</dbReference>
<proteinExistence type="inferred from homology"/>
<dbReference type="AlphaFoldDB" id="A0AA97EPD3"/>
<dbReference type="NCBIfam" id="TIGR00539">
    <property type="entry name" value="hemN_rel"/>
    <property type="match status" value="1"/>
</dbReference>
<feature type="domain" description="Radical SAM core" evidence="3">
    <location>
        <begin position="1"/>
        <end position="230"/>
    </location>
</feature>
<dbReference type="InterPro" id="IPR006638">
    <property type="entry name" value="Elp3/MiaA/NifB-like_rSAM"/>
</dbReference>
<dbReference type="GO" id="GO:0005737">
    <property type="term" value="C:cytoplasm"/>
    <property type="evidence" value="ECO:0007669"/>
    <property type="project" value="UniProtKB-SubCell"/>
</dbReference>